<evidence type="ECO:0000313" key="1">
    <source>
        <dbReference type="EMBL" id="MPC73420.1"/>
    </source>
</evidence>
<evidence type="ECO:0000313" key="2">
    <source>
        <dbReference type="Proteomes" id="UP000324222"/>
    </source>
</evidence>
<dbReference type="Proteomes" id="UP000324222">
    <property type="component" value="Unassembled WGS sequence"/>
</dbReference>
<accession>A0A5B7HLW0</accession>
<keyword evidence="2" id="KW-1185">Reference proteome</keyword>
<dbReference type="AlphaFoldDB" id="A0A5B7HLW0"/>
<protein>
    <submittedName>
        <fullName evidence="1">Uncharacterized protein</fullName>
    </submittedName>
</protein>
<organism evidence="1 2">
    <name type="scientific">Portunus trituberculatus</name>
    <name type="common">Swimming crab</name>
    <name type="synonym">Neptunus trituberculatus</name>
    <dbReference type="NCBI Taxonomy" id="210409"/>
    <lineage>
        <taxon>Eukaryota</taxon>
        <taxon>Metazoa</taxon>
        <taxon>Ecdysozoa</taxon>
        <taxon>Arthropoda</taxon>
        <taxon>Crustacea</taxon>
        <taxon>Multicrustacea</taxon>
        <taxon>Malacostraca</taxon>
        <taxon>Eumalacostraca</taxon>
        <taxon>Eucarida</taxon>
        <taxon>Decapoda</taxon>
        <taxon>Pleocyemata</taxon>
        <taxon>Brachyura</taxon>
        <taxon>Eubrachyura</taxon>
        <taxon>Portunoidea</taxon>
        <taxon>Portunidae</taxon>
        <taxon>Portuninae</taxon>
        <taxon>Portunus</taxon>
    </lineage>
</organism>
<proteinExistence type="predicted"/>
<gene>
    <name evidence="1" type="ORF">E2C01_067748</name>
</gene>
<dbReference type="EMBL" id="VSRR010036760">
    <property type="protein sequence ID" value="MPC73420.1"/>
    <property type="molecule type" value="Genomic_DNA"/>
</dbReference>
<reference evidence="1 2" key="1">
    <citation type="submission" date="2019-05" db="EMBL/GenBank/DDBJ databases">
        <title>Another draft genome of Portunus trituberculatus and its Hox gene families provides insights of decapod evolution.</title>
        <authorList>
            <person name="Jeong J.-H."/>
            <person name="Song I."/>
            <person name="Kim S."/>
            <person name="Choi T."/>
            <person name="Kim D."/>
            <person name="Ryu S."/>
            <person name="Kim W."/>
        </authorList>
    </citation>
    <scope>NUCLEOTIDE SEQUENCE [LARGE SCALE GENOMIC DNA]</scope>
    <source>
        <tissue evidence="1">Muscle</tissue>
    </source>
</reference>
<name>A0A5B7HLW0_PORTR</name>
<comment type="caution">
    <text evidence="1">The sequence shown here is derived from an EMBL/GenBank/DDBJ whole genome shotgun (WGS) entry which is preliminary data.</text>
</comment>
<sequence length="133" mass="13931">MYTIPDVPGPGSTLSVPPGADVPVLLTITTKRCPASYVAFIRVTLQVFFAAGVVGQNELQFTVATLVNVCIQLAGPARQWHEPLSMLSGTMLDLTSEVVGAHYFSSLMPTGAADETVGAPSFAVPPIWSLKGA</sequence>